<name>A0A6F9DF73_9ASCI</name>
<dbReference type="Pfam" id="PF14776">
    <property type="entry name" value="UNC-79"/>
    <property type="match status" value="2"/>
</dbReference>
<protein>
    <submittedName>
        <fullName evidence="1">Protein unc-79 homolog</fullName>
    </submittedName>
</protein>
<dbReference type="PANTHER" id="PTHR21696">
    <property type="entry name" value="PROTEIN UNC-79 HOMOLOG"/>
    <property type="match status" value="1"/>
</dbReference>
<sequence length="2217" mass="249741">MSSRSEIFRIKVRCLQDFHKQLLWNSNLSTFPCEICNTLNFFEHFLLGILKDVPPEHRVSQLSNYPLLDYFELYDVLLLLLHRLVSIHSEQEEAIIALLKCLSLALLFVDECTRIELPAIVSGLLYELKCSSEKIHKFFLQTLFRTIIPMCFGSIFDEEFMEKCHDDIPSIITVVLECVPDVSAHFQLIETLMVFKKNLWSDIMTVISFSDGSVKVNAVQLLFHYWPQLHPSTTMGHKLDMQCVYENISCENLQCKSAPKTNAAVTMLLDPGKSAYLSEKAPPLYLCHSCSQNTMTENSNVTFHDVLLPMEYIGYNCENKHCISTDPTATVTLCSSQCERRFVDGRSEGSLSNFQRNNFFWHILENKGIRYCEECYSNIHLILGDLVTQMSPSCAWNLSELESNVIVSTVISLLLEPASKVNPKLKTSKVRLFSDSDSTEQLNVTGSYPCLGCKVNIGLLIESQTLSHFGVWILITLCPPQQSTNQESATRLLAAVVAWYASNSRLESDELGNRLESLKQQYLESWLLEMSSIHFKAFLSVLLPHPSAECRATGHWDAIKPMWRHYQDALSLITCLSSYSIIRKEMWDCLIPAWMVALSSNLCPTELKQLKPVLNALLDVDLSPLPFDAEKVFEFVLKHFHSSQVWQHQQALSWLQIFCDVDVIIPLNIMLDAFNSADECLGFSMANESVMNEKNLVLLFDTGGKLTDTEVETIFKQSRHSTITTVGSAFEDMNVSCSNKCSTDNEHTKQYSRVKISTHRQNANEQCNVISNRVSCYVEILEVVYHQMILQNQPKHGGVCNGEASKIIKLLNILLTHIVVKIENQPLQFSAEGGMKMDTFHQFFKFFMMILDYILPTGFPEWVGINGNCRWNVGSQRKDQTEQDDMCVNLENFQQFCFPVQLVFKLVKILHHLVKEADVFNHITHCISKLCLNGRVLQVISQISQPCIKQFERQLLFPMLWKQLQYTNRASHIVPVLMRGIIMSETAFFTIISLLSKSFSSVEGEQAEAGIDGWYKQFGAIHQIQALLMFTDITLVPFRSRLSHVIAYSACLILSMVDEPKGTKCTKAMFVLDALSIANLKVVCQSLQHEFDESVEDRMFVLSQLLLLNKLRPDCEALSCSFLSHCMDILAAESVIHRNLNKPFPFSSNACSQKSLLNDEELAVQIARARCNINNCITLKERISKIQSCAALDGGTMKSSFTLDDFPTRVAETNLQLDTESQKDDCVIETPIDCQTVHYLAHVICRHLTNDCQQSPIDYSARSYRTFFRQLQSMLGYNEQIGYFTNTPDVLRNTVGVYSLLTNLPMILDQNQTFGSVFLPMAVPMMQCILSSQASSGMVLNTDLLKLNILPCNVQQSWLKSLLIVMYKYPVSELSESKYIIPLILACLQALETEYHRCTSENSSLDVLTIGENLSSHASEKLEMQSHNFLSEPKHNWNNDICSKTKLDSGKENHKLVSNEQLLASKLPSSTMYSTGLNLGDDTDDDVRYDLCKDISTPLLEGGTEDIHVEKLLENSKQMSSNFPLSLRKCEASPNNSSGAVNLTSDIQDCHQSNSYIGSKTDLVEPMIAKSNGVEESNIEILMRCGRCSKVITELDEETLCLCIVNLCELIQFNAKPAVPLLPRVLKQLAVIAEPLLDDATGVSKNISTVSLVAKQAIRCIFHQLQKNAIFSCMFQVPFHSGDKFIPVVVACLKGYQNVHSVEVLEHALKGLPDDLTTISCEGMSCLLTNIAMYLRNLSPFSPSVYWNGILASFCIFFTKLFNYFSLCEMSTTDDVLEIMIHLLTIPVFVSIKQSLLEPFSKLLGIAIATCTFSLNNLYNLCSITNEMFNKDKDKLFFTRCVVTKLMASLKGNCHMSDQNVHLIIQLILLDGGSVCSLSHSQTKNLKFGMPCYAMECFHAHLSECLDILGDDSFSNYFNTDPVLSLSSSCGSQNTRKLLHSNDVKLSVAQIVAGELHNKSVHGLFPWLFNPPTTMQHGPKEYSECVTHVKKISWILLGALNHIVLIQNTQGAIWQPIPFEAGPNLASILQVILTGFLEQNKEQKFNMGSLFHAFLFCQIWTVYCEQLSYYLTLSNAMAGGSSPLTSCNVYYNPAGDHHACATQLLEFWSRVTPSILVLLEHEGKVTGNIHCHITSLIECLNKYKSTLLFKLYPMWSPMLNTLKPRQTEIPDMDTNSPPDCCTNTNLEGNNSKQLAKVVESIKMMLAKIETGEGLCVV</sequence>
<accession>A0A6F9DF73</accession>
<gene>
    <name evidence="1" type="primary">Kiaa1409-001</name>
</gene>
<evidence type="ECO:0000313" key="1">
    <source>
        <dbReference type="EMBL" id="CAB3258750.1"/>
    </source>
</evidence>
<organism evidence="1">
    <name type="scientific">Phallusia mammillata</name>
    <dbReference type="NCBI Taxonomy" id="59560"/>
    <lineage>
        <taxon>Eukaryota</taxon>
        <taxon>Metazoa</taxon>
        <taxon>Chordata</taxon>
        <taxon>Tunicata</taxon>
        <taxon>Ascidiacea</taxon>
        <taxon>Phlebobranchia</taxon>
        <taxon>Ascidiidae</taxon>
        <taxon>Phallusia</taxon>
    </lineage>
</organism>
<proteinExistence type="evidence at transcript level"/>
<dbReference type="InterPro" id="IPR024855">
    <property type="entry name" value="UNC79"/>
</dbReference>
<reference evidence="1" key="1">
    <citation type="submission" date="2020-04" db="EMBL/GenBank/DDBJ databases">
        <authorList>
            <person name="Neveu A P."/>
        </authorList>
    </citation>
    <scope>NUCLEOTIDE SEQUENCE</scope>
    <source>
        <tissue evidence="1">Whole embryo</tissue>
    </source>
</reference>
<dbReference type="EMBL" id="LR786190">
    <property type="protein sequence ID" value="CAB3258750.1"/>
    <property type="molecule type" value="mRNA"/>
</dbReference>
<dbReference type="PANTHER" id="PTHR21696:SF2">
    <property type="entry name" value="PROTEIN UNC-79 HOMOLOG"/>
    <property type="match status" value="1"/>
</dbReference>